<evidence type="ECO:0000313" key="4">
    <source>
        <dbReference type="Proteomes" id="UP000015241"/>
    </source>
</evidence>
<dbReference type="InterPro" id="IPR036047">
    <property type="entry name" value="F-box-like_dom_sf"/>
</dbReference>
<dbReference type="AlphaFoldDB" id="S8FT73"/>
<dbReference type="PROSITE" id="PS50181">
    <property type="entry name" value="FBOX"/>
    <property type="match status" value="1"/>
</dbReference>
<dbReference type="STRING" id="743788.S8FT73"/>
<evidence type="ECO:0000313" key="3">
    <source>
        <dbReference type="EMBL" id="EPT04431.1"/>
    </source>
</evidence>
<dbReference type="OrthoDB" id="3226064at2759"/>
<protein>
    <recommendedName>
        <fullName evidence="2">F-box domain-containing protein</fullName>
    </recommendedName>
</protein>
<dbReference type="Gene3D" id="1.20.1280.50">
    <property type="match status" value="1"/>
</dbReference>
<dbReference type="eggNOG" id="ENOG502S8VJ">
    <property type="taxonomic scope" value="Eukaryota"/>
</dbReference>
<dbReference type="EMBL" id="KE504127">
    <property type="protein sequence ID" value="EPT04431.1"/>
    <property type="molecule type" value="Genomic_DNA"/>
</dbReference>
<evidence type="ECO:0000256" key="1">
    <source>
        <dbReference type="SAM" id="MobiDB-lite"/>
    </source>
</evidence>
<organism evidence="3 4">
    <name type="scientific">Fomitopsis schrenkii</name>
    <name type="common">Brown rot fungus</name>
    <dbReference type="NCBI Taxonomy" id="2126942"/>
    <lineage>
        <taxon>Eukaryota</taxon>
        <taxon>Fungi</taxon>
        <taxon>Dikarya</taxon>
        <taxon>Basidiomycota</taxon>
        <taxon>Agaricomycotina</taxon>
        <taxon>Agaricomycetes</taxon>
        <taxon>Polyporales</taxon>
        <taxon>Fomitopsis</taxon>
    </lineage>
</organism>
<dbReference type="InParanoid" id="S8FT73"/>
<name>S8FT73_FOMSC</name>
<dbReference type="InterPro" id="IPR001810">
    <property type="entry name" value="F-box_dom"/>
</dbReference>
<gene>
    <name evidence="3" type="ORF">FOMPIDRAFT_1046291</name>
</gene>
<dbReference type="SUPFAM" id="SSF81383">
    <property type="entry name" value="F-box domain"/>
    <property type="match status" value="1"/>
</dbReference>
<sequence>MPPPAPFETLPAELIERILLFCEVSDVASFAQTSRNARRLIYLSDDQYFWRELFLSKPFDDLRKATPSLTAQTPSMQPDWKGELQRRVAAEHILAGGLTGPPLRDALETLLSAVETALPLSDGPDMEHSENLRWLEGLLRHVTFDSDAMSSDERQLLGRLMTYYALTYDSPADPTEENAAVRKRLNEVRRTSRCFVYDLRRYKEDTLWGPFVRGEKGELRTNWVHMEHVVNVVALKLRELPVLALRLYSKPRAGLSATQAYSAPFAHDRKPHDWAGVTGTWRRFVCFMDYRDLFAFNFSVSGPGPRNRNFFDDEYQEAIRPVELQLDVLDPQPSEASQPSSSDADSPSPHSARYPPLFFKGLSRGAHSADAVVEGSVRVLADGSIRWSFVTKYDGLTQWSAEGIQVGNVCSAAGVGGIWTGAFHEDADPAGPFWMWKVPAGLPEGL</sequence>
<reference evidence="3 4" key="1">
    <citation type="journal article" date="2012" name="Science">
        <title>The Paleozoic origin of enzymatic lignin decomposition reconstructed from 31 fungal genomes.</title>
        <authorList>
            <person name="Floudas D."/>
            <person name="Binder M."/>
            <person name="Riley R."/>
            <person name="Barry K."/>
            <person name="Blanchette R.A."/>
            <person name="Henrissat B."/>
            <person name="Martinez A.T."/>
            <person name="Otillar R."/>
            <person name="Spatafora J.W."/>
            <person name="Yadav J.S."/>
            <person name="Aerts A."/>
            <person name="Benoit I."/>
            <person name="Boyd A."/>
            <person name="Carlson A."/>
            <person name="Copeland A."/>
            <person name="Coutinho P.M."/>
            <person name="de Vries R.P."/>
            <person name="Ferreira P."/>
            <person name="Findley K."/>
            <person name="Foster B."/>
            <person name="Gaskell J."/>
            <person name="Glotzer D."/>
            <person name="Gorecki P."/>
            <person name="Heitman J."/>
            <person name="Hesse C."/>
            <person name="Hori C."/>
            <person name="Igarashi K."/>
            <person name="Jurgens J.A."/>
            <person name="Kallen N."/>
            <person name="Kersten P."/>
            <person name="Kohler A."/>
            <person name="Kuees U."/>
            <person name="Kumar T.K.A."/>
            <person name="Kuo A."/>
            <person name="LaButti K."/>
            <person name="Larrondo L.F."/>
            <person name="Lindquist E."/>
            <person name="Ling A."/>
            <person name="Lombard V."/>
            <person name="Lucas S."/>
            <person name="Lundell T."/>
            <person name="Martin R."/>
            <person name="McLaughlin D.J."/>
            <person name="Morgenstern I."/>
            <person name="Morin E."/>
            <person name="Murat C."/>
            <person name="Nagy L.G."/>
            <person name="Nolan M."/>
            <person name="Ohm R.A."/>
            <person name="Patyshakuliyeva A."/>
            <person name="Rokas A."/>
            <person name="Ruiz-Duenas F.J."/>
            <person name="Sabat G."/>
            <person name="Salamov A."/>
            <person name="Samejima M."/>
            <person name="Schmutz J."/>
            <person name="Slot J.C."/>
            <person name="St John F."/>
            <person name="Stenlid J."/>
            <person name="Sun H."/>
            <person name="Sun S."/>
            <person name="Syed K."/>
            <person name="Tsang A."/>
            <person name="Wiebenga A."/>
            <person name="Young D."/>
            <person name="Pisabarro A."/>
            <person name="Eastwood D.C."/>
            <person name="Martin F."/>
            <person name="Cullen D."/>
            <person name="Grigoriev I.V."/>
            <person name="Hibbett D.S."/>
        </authorList>
    </citation>
    <scope>NUCLEOTIDE SEQUENCE</scope>
    <source>
        <strain evidence="4">FP-58527</strain>
    </source>
</reference>
<feature type="domain" description="F-box" evidence="2">
    <location>
        <begin position="4"/>
        <end position="53"/>
    </location>
</feature>
<accession>S8FT73</accession>
<proteinExistence type="predicted"/>
<keyword evidence="4" id="KW-1185">Reference proteome</keyword>
<dbReference type="HOGENOM" id="CLU_019366_1_0_1"/>
<feature type="region of interest" description="Disordered" evidence="1">
    <location>
        <begin position="331"/>
        <end position="350"/>
    </location>
</feature>
<evidence type="ECO:0000259" key="2">
    <source>
        <dbReference type="PROSITE" id="PS50181"/>
    </source>
</evidence>
<dbReference type="Pfam" id="PF00646">
    <property type="entry name" value="F-box"/>
    <property type="match status" value="1"/>
</dbReference>
<dbReference type="Proteomes" id="UP000015241">
    <property type="component" value="Unassembled WGS sequence"/>
</dbReference>